<organism evidence="17">
    <name type="scientific">Homalodisca liturata</name>
    <dbReference type="NCBI Taxonomy" id="320908"/>
    <lineage>
        <taxon>Eukaryota</taxon>
        <taxon>Metazoa</taxon>
        <taxon>Ecdysozoa</taxon>
        <taxon>Arthropoda</taxon>
        <taxon>Hexapoda</taxon>
        <taxon>Insecta</taxon>
        <taxon>Pterygota</taxon>
        <taxon>Neoptera</taxon>
        <taxon>Paraneoptera</taxon>
        <taxon>Hemiptera</taxon>
        <taxon>Auchenorrhyncha</taxon>
        <taxon>Membracoidea</taxon>
        <taxon>Cicadellidae</taxon>
        <taxon>Cicadellinae</taxon>
        <taxon>Proconiini</taxon>
        <taxon>Homalodisca</taxon>
    </lineage>
</organism>
<feature type="disulfide bond" evidence="14">
    <location>
        <begin position="247"/>
        <end position="258"/>
    </location>
</feature>
<dbReference type="FunFam" id="2.120.10.30:FF:000054">
    <property type="entry name" value="Peptidyl-alpha-hydroxyglycine alpha-amidating lyase 1"/>
    <property type="match status" value="1"/>
</dbReference>
<feature type="binding site" evidence="13">
    <location>
        <position position="137"/>
    </location>
    <ligand>
        <name>Zn(2+)</name>
        <dbReference type="ChEBI" id="CHEBI:29105"/>
        <note>catalytic</note>
    </ligand>
</feature>
<proteinExistence type="inferred from homology"/>
<accession>A0A1B6I9N2</accession>
<evidence type="ECO:0000256" key="7">
    <source>
        <dbReference type="ARBA" id="ARBA00023180"/>
    </source>
</evidence>
<keyword evidence="2 13" id="KW-0479">Metal-binding</keyword>
<feature type="binding site" evidence="13">
    <location>
        <position position="335"/>
    </location>
    <ligand>
        <name>Ca(2+)</name>
        <dbReference type="ChEBI" id="CHEBI:29108"/>
        <note>structural</note>
    </ligand>
</feature>
<keyword evidence="4" id="KW-0677">Repeat</keyword>
<feature type="repeat" description="NHL" evidence="15">
    <location>
        <begin position="122"/>
        <end position="163"/>
    </location>
</feature>
<keyword evidence="8" id="KW-0456">Lyase</keyword>
<evidence type="ECO:0000256" key="1">
    <source>
        <dbReference type="ARBA" id="ARBA00012343"/>
    </source>
</evidence>
<evidence type="ECO:0000256" key="15">
    <source>
        <dbReference type="PROSITE-ProRule" id="PRU00504"/>
    </source>
</evidence>
<dbReference type="PRINTS" id="PR00790">
    <property type="entry name" value="PAMONOXGNASE"/>
</dbReference>
<evidence type="ECO:0000256" key="4">
    <source>
        <dbReference type="ARBA" id="ARBA00022737"/>
    </source>
</evidence>
<comment type="catalytic activity">
    <reaction evidence="9">
        <text>a [peptide]-C-terminal (2S)-2-hydroxyglycine = a [peptide]-C-terminal amide + glyoxylate</text>
        <dbReference type="Rhea" id="RHEA:20924"/>
        <dbReference type="Rhea" id="RHEA-COMP:13485"/>
        <dbReference type="Rhea" id="RHEA-COMP:15321"/>
        <dbReference type="ChEBI" id="CHEBI:36655"/>
        <dbReference type="ChEBI" id="CHEBI:137001"/>
        <dbReference type="ChEBI" id="CHEBI:142768"/>
        <dbReference type="EC" id="4.3.2.5"/>
    </reaction>
    <physiologicalReaction direction="left-to-right" evidence="9">
        <dbReference type="Rhea" id="RHEA:20925"/>
    </physiologicalReaction>
</comment>
<feature type="repeat" description="NHL" evidence="15">
    <location>
        <begin position="178"/>
        <end position="215"/>
    </location>
</feature>
<evidence type="ECO:0000256" key="3">
    <source>
        <dbReference type="ARBA" id="ARBA00022729"/>
    </source>
</evidence>
<evidence type="ECO:0000256" key="12">
    <source>
        <dbReference type="PIRSR" id="PIRSR600720-1"/>
    </source>
</evidence>
<comment type="similarity">
    <text evidence="11">Belongs to the peptidyl-alpha-hydroxyglycine alpha-amidating lyase family.</text>
</comment>
<dbReference type="GO" id="GO:0016020">
    <property type="term" value="C:membrane"/>
    <property type="evidence" value="ECO:0007669"/>
    <property type="project" value="InterPro"/>
</dbReference>
<feature type="signal peptide" evidence="16">
    <location>
        <begin position="1"/>
        <end position="22"/>
    </location>
</feature>
<dbReference type="GO" id="GO:0006518">
    <property type="term" value="P:peptide metabolic process"/>
    <property type="evidence" value="ECO:0007669"/>
    <property type="project" value="InterPro"/>
</dbReference>
<dbReference type="SUPFAM" id="SSF101898">
    <property type="entry name" value="NHL repeat"/>
    <property type="match status" value="1"/>
</dbReference>
<dbReference type="CDD" id="cd14958">
    <property type="entry name" value="NHL_PAL_like"/>
    <property type="match status" value="1"/>
</dbReference>
<evidence type="ECO:0000313" key="17">
    <source>
        <dbReference type="EMBL" id="JAS83645.1"/>
    </source>
</evidence>
<dbReference type="AlphaFoldDB" id="A0A1B6I9N2"/>
<dbReference type="InterPro" id="IPR001258">
    <property type="entry name" value="NHL_repeat"/>
</dbReference>
<comment type="function">
    <text evidence="10">Peptidyl-alpha-hydroxylglycine alpha-amidating lyase that catalyzes an essential reaction in C-terminal alpha-amidation of peptides. Mediates the dismutation of the unstable peptidyl(2-hydroxyglycine) intermediate to glyoxylate and the corresponding desglycine peptide amide. C-terminal amidation of peptides such as neuropeptides is essential for full biological activity.</text>
</comment>
<dbReference type="Gene3D" id="2.120.10.30">
    <property type="entry name" value="TolB, C-terminal domain"/>
    <property type="match status" value="1"/>
</dbReference>
<sequence>MAALAVLPICYVLLLCYHPATANSIQDSFYNQIQNVLNHIRLPEEEEVLLPPRPKEVVGWGVNLKLGQVSGVTVNNVGQPVIFHRGPRIWDERSFNKSHYFQQRSQGPIREDTVLILDPHSGAVLNSWGRDLFYLPHGITVDPEGNTWLTDVALHQVFKFSPGSRRPGLTFGQRFMPGHGVRQLCKPTSVAVATSGEIFIADGYCNSRILKFDGNGDLVRVFPQQQEFLSLQVPHSLALLEYRDLLCIADRENMRVACIGAKLRDSRPGPSAAFTIQQPDMGRVFGIASHGDLVYAVNGYSSPMIPVQGFTLDPLAEAVLDHWGPTTKLFQSPHDIAISQDGHSLYVSEIGPNRVWKFEMQHNYEPNSEPNTF</sequence>
<reference evidence="17" key="1">
    <citation type="submission" date="2015-11" db="EMBL/GenBank/DDBJ databases">
        <title>De novo transcriptome assembly of four potential Pierce s Disease insect vectors from Arizona vineyards.</title>
        <authorList>
            <person name="Tassone E.E."/>
        </authorList>
    </citation>
    <scope>NUCLEOTIDE SEQUENCE</scope>
</reference>
<dbReference type="EC" id="4.3.2.5" evidence="1"/>
<dbReference type="GO" id="GO:0005576">
    <property type="term" value="C:extracellular region"/>
    <property type="evidence" value="ECO:0007669"/>
    <property type="project" value="TreeGrafter"/>
</dbReference>
<dbReference type="PROSITE" id="PS51125">
    <property type="entry name" value="NHL"/>
    <property type="match status" value="2"/>
</dbReference>
<evidence type="ECO:0000256" key="13">
    <source>
        <dbReference type="PIRSR" id="PIRSR600720-2"/>
    </source>
</evidence>
<feature type="binding site" evidence="12">
    <location>
        <position position="204"/>
    </location>
    <ligand>
        <name>a protein</name>
        <dbReference type="ChEBI" id="CHEBI:16541"/>
    </ligand>
    <ligandPart>
        <name>C-terminal Xaa-(2S)-2-hydroxyglycine residue</name>
        <dbReference type="ChEBI" id="CHEBI:142768"/>
    </ligandPart>
</feature>
<feature type="binding site" evidence="13">
    <location>
        <position position="334"/>
    </location>
    <ligand>
        <name>Zn(2+)</name>
        <dbReference type="ChEBI" id="CHEBI:29105"/>
        <note>catalytic</note>
    </ligand>
</feature>
<feature type="disulfide bond" evidence="14">
    <location>
        <begin position="185"/>
        <end position="205"/>
    </location>
</feature>
<comment type="cofactor">
    <cofactor evidence="13">
        <name>Zn(2+)</name>
        <dbReference type="ChEBI" id="CHEBI:29105"/>
    </cofactor>
    <text evidence="13">Binds one Zn(2+) ion per subunit.</text>
</comment>
<evidence type="ECO:0000256" key="5">
    <source>
        <dbReference type="ARBA" id="ARBA00022833"/>
    </source>
</evidence>
<keyword evidence="13" id="KW-0106">Calcium</keyword>
<keyword evidence="7" id="KW-0325">Glycoprotein</keyword>
<dbReference type="InterPro" id="IPR000720">
    <property type="entry name" value="PHM/PAL"/>
</dbReference>
<feature type="binding site" evidence="12">
    <location>
        <position position="251"/>
    </location>
    <ligand>
        <name>a protein</name>
        <dbReference type="ChEBI" id="CHEBI:16541"/>
    </ligand>
    <ligandPart>
        <name>C-terminal Xaa-(2S)-2-hydroxyglycine residue</name>
        <dbReference type="ChEBI" id="CHEBI:142768"/>
    </ligandPart>
</feature>
<evidence type="ECO:0000256" key="14">
    <source>
        <dbReference type="PIRSR" id="PIRSR600720-3"/>
    </source>
</evidence>
<keyword evidence="6 14" id="KW-1015">Disulfide bond</keyword>
<evidence type="ECO:0000256" key="10">
    <source>
        <dbReference type="ARBA" id="ARBA00057118"/>
    </source>
</evidence>
<evidence type="ECO:0000256" key="9">
    <source>
        <dbReference type="ARBA" id="ARBA00050393"/>
    </source>
</evidence>
<dbReference type="GO" id="GO:0004598">
    <property type="term" value="F:peptidylamidoglycolate lyase activity"/>
    <property type="evidence" value="ECO:0007669"/>
    <property type="project" value="UniProtKB-EC"/>
</dbReference>
<evidence type="ECO:0000256" key="8">
    <source>
        <dbReference type="ARBA" id="ARBA00023239"/>
    </source>
</evidence>
<evidence type="ECO:0000256" key="16">
    <source>
        <dbReference type="SAM" id="SignalP"/>
    </source>
</evidence>
<dbReference type="PANTHER" id="PTHR10680">
    <property type="entry name" value="PEPTIDYL-GLYCINE ALPHA-AMIDATING MONOOXYGENASE"/>
    <property type="match status" value="1"/>
</dbReference>
<protein>
    <recommendedName>
        <fullName evidence="1">peptidylamidoglycolate lyase</fullName>
        <ecNumber evidence="1">4.3.2.5</ecNumber>
    </recommendedName>
</protein>
<feature type="binding site" evidence="13">
    <location>
        <position position="72"/>
    </location>
    <ligand>
        <name>Ca(2+)</name>
        <dbReference type="ChEBI" id="CHEBI:29108"/>
        <note>structural</note>
    </ligand>
</feature>
<name>A0A1B6I9N2_9HEMI</name>
<dbReference type="PANTHER" id="PTHR10680:SF37">
    <property type="entry name" value="PEPTIDYL-ALPHA-HYDROXYGLYCINE ALPHA-AMIDATING LYASE 2"/>
    <property type="match status" value="1"/>
</dbReference>
<evidence type="ECO:0000256" key="11">
    <source>
        <dbReference type="ARBA" id="ARBA00061296"/>
    </source>
</evidence>
<dbReference type="InterPro" id="IPR011042">
    <property type="entry name" value="6-blade_b-propeller_TolB-like"/>
</dbReference>
<feature type="chain" id="PRO_5008585014" description="peptidylamidoglycolate lyase" evidence="16">
    <location>
        <begin position="23"/>
        <end position="373"/>
    </location>
</feature>
<dbReference type="Pfam" id="PF01436">
    <property type="entry name" value="NHL"/>
    <property type="match status" value="1"/>
</dbReference>
<keyword evidence="3 16" id="KW-0732">Signal</keyword>
<gene>
    <name evidence="17" type="ORF">g.5818</name>
</gene>
<dbReference type="EMBL" id="GECU01024061">
    <property type="protein sequence ID" value="JAS83645.1"/>
    <property type="molecule type" value="Transcribed_RNA"/>
</dbReference>
<feature type="binding site" evidence="13">
    <location>
        <position position="235"/>
    </location>
    <ligand>
        <name>Zn(2+)</name>
        <dbReference type="ChEBI" id="CHEBI:29105"/>
        <note>catalytic</note>
    </ligand>
</feature>
<evidence type="ECO:0000256" key="6">
    <source>
        <dbReference type="ARBA" id="ARBA00023157"/>
    </source>
</evidence>
<feature type="binding site" evidence="12">
    <location>
        <position position="85"/>
    </location>
    <ligand>
        <name>a protein</name>
        <dbReference type="ChEBI" id="CHEBI:16541"/>
    </ligand>
    <ligandPart>
        <name>C-terminal Xaa-(2S)-2-hydroxyglycine residue</name>
        <dbReference type="ChEBI" id="CHEBI:142768"/>
    </ligandPart>
</feature>
<evidence type="ECO:0000256" key="2">
    <source>
        <dbReference type="ARBA" id="ARBA00022723"/>
    </source>
</evidence>
<dbReference type="GO" id="GO:0046872">
    <property type="term" value="F:metal ion binding"/>
    <property type="evidence" value="ECO:0007669"/>
    <property type="project" value="UniProtKB-KW"/>
</dbReference>
<keyword evidence="5 13" id="KW-0862">Zinc</keyword>